<dbReference type="EMBL" id="LR797252">
    <property type="protein sequence ID" value="CAB4196716.1"/>
    <property type="molecule type" value="Genomic_DNA"/>
</dbReference>
<proteinExistence type="predicted"/>
<gene>
    <name evidence="1" type="ORF">UFOVP1290_236</name>
</gene>
<sequence length="115" mass="12956">MKRFSCEPMLNGINATINDKVVDVGALASDWSTFYTAEQIEEEMPGIKFKGIGWYLNKDTSANGTEYSDSVLVLPTRTMSVDGKQVFRVMTWNYQEDVIDSFRWVAGAPQFIVGE</sequence>
<organism evidence="1">
    <name type="scientific">uncultured Caudovirales phage</name>
    <dbReference type="NCBI Taxonomy" id="2100421"/>
    <lineage>
        <taxon>Viruses</taxon>
        <taxon>Duplodnaviria</taxon>
        <taxon>Heunggongvirae</taxon>
        <taxon>Uroviricota</taxon>
        <taxon>Caudoviricetes</taxon>
        <taxon>Peduoviridae</taxon>
        <taxon>Maltschvirus</taxon>
        <taxon>Maltschvirus maltsch</taxon>
    </lineage>
</organism>
<evidence type="ECO:0000313" key="1">
    <source>
        <dbReference type="EMBL" id="CAB4196716.1"/>
    </source>
</evidence>
<name>A0A6J5RQZ3_9CAUD</name>
<accession>A0A6J5RQZ3</accession>
<reference evidence="1" key="1">
    <citation type="submission" date="2020-05" db="EMBL/GenBank/DDBJ databases">
        <authorList>
            <person name="Chiriac C."/>
            <person name="Salcher M."/>
            <person name="Ghai R."/>
            <person name="Kavagutti S V."/>
        </authorList>
    </citation>
    <scope>NUCLEOTIDE SEQUENCE</scope>
</reference>
<protein>
    <submittedName>
        <fullName evidence="1">Uncharacterized protein</fullName>
    </submittedName>
</protein>